<keyword evidence="6" id="KW-0418">Kinase</keyword>
<organism evidence="6 7">
    <name type="scientific">Aureispira anguillae</name>
    <dbReference type="NCBI Taxonomy" id="2864201"/>
    <lineage>
        <taxon>Bacteria</taxon>
        <taxon>Pseudomonadati</taxon>
        <taxon>Bacteroidota</taxon>
        <taxon>Saprospiria</taxon>
        <taxon>Saprospirales</taxon>
        <taxon>Saprospiraceae</taxon>
        <taxon>Aureispira</taxon>
    </lineage>
</organism>
<keyword evidence="4" id="KW-0732">Signal</keyword>
<proteinExistence type="predicted"/>
<dbReference type="Proteomes" id="UP001060919">
    <property type="component" value="Chromosome"/>
</dbReference>
<dbReference type="Gene3D" id="1.25.40.10">
    <property type="entry name" value="Tetratricopeptide repeat domain"/>
    <property type="match status" value="3"/>
</dbReference>
<dbReference type="InterPro" id="IPR010559">
    <property type="entry name" value="Sig_transdc_His_kin_internal"/>
</dbReference>
<dbReference type="GO" id="GO:0016020">
    <property type="term" value="C:membrane"/>
    <property type="evidence" value="ECO:0007669"/>
    <property type="project" value="InterPro"/>
</dbReference>
<dbReference type="SMART" id="SM00028">
    <property type="entry name" value="TPR"/>
    <property type="match status" value="7"/>
</dbReference>
<dbReference type="Pfam" id="PF13181">
    <property type="entry name" value="TPR_8"/>
    <property type="match status" value="2"/>
</dbReference>
<dbReference type="SUPFAM" id="SSF48452">
    <property type="entry name" value="TPR-like"/>
    <property type="match status" value="2"/>
</dbReference>
<dbReference type="Pfam" id="PF06580">
    <property type="entry name" value="His_kinase"/>
    <property type="match status" value="1"/>
</dbReference>
<dbReference type="Gene3D" id="3.30.565.10">
    <property type="entry name" value="Histidine kinase-like ATPase, C-terminal domain"/>
    <property type="match status" value="1"/>
</dbReference>
<feature type="transmembrane region" description="Helical" evidence="3">
    <location>
        <begin position="404"/>
        <end position="423"/>
    </location>
</feature>
<dbReference type="PANTHER" id="PTHR34220">
    <property type="entry name" value="SENSOR HISTIDINE KINASE YPDA"/>
    <property type="match status" value="1"/>
</dbReference>
<dbReference type="RefSeq" id="WP_264792034.1">
    <property type="nucleotide sequence ID" value="NZ_AP026867.1"/>
</dbReference>
<keyword evidence="6" id="KW-0808">Transferase</keyword>
<gene>
    <name evidence="6" type="ORF">AsAng_0014740</name>
</gene>
<keyword evidence="7" id="KW-1185">Reference proteome</keyword>
<evidence type="ECO:0000259" key="5">
    <source>
        <dbReference type="Pfam" id="PF06580"/>
    </source>
</evidence>
<evidence type="ECO:0000313" key="7">
    <source>
        <dbReference type="Proteomes" id="UP001060919"/>
    </source>
</evidence>
<dbReference type="SUPFAM" id="SSF55874">
    <property type="entry name" value="ATPase domain of HSP90 chaperone/DNA topoisomerase II/histidine kinase"/>
    <property type="match status" value="1"/>
</dbReference>
<keyword evidence="3" id="KW-0812">Transmembrane</keyword>
<dbReference type="InterPro" id="IPR011990">
    <property type="entry name" value="TPR-like_helical_dom_sf"/>
</dbReference>
<sequence length="641" mass="74029">MNFVFLTRIGLCFLCSLLLNQVVFSQTQQKIDSLQQLLLTTTDSLSRAKIYIKIAKQYQHTNPSKALDLGRQALQLLPANNVAFAGKTYNFLGVLAQYLSKPSLAFNYLDSALFFYKKTNNLRGVARVFSNKSMVYCRTHEYTKASEYAYKSLDISEQLNDTFAIAPILSNLLSIDIILKEYPQALKNGKQALHIYQTMKHSLGISSTLYNIGLIYTEMEELDSALLYFDQALILFQNNQNLEYQAIAHSNKSNIYKIQKKLDLALESIKKAIAIEDKIQSKTHKMHLKIVLAAIQFEQGNYPQSIKAYTNILDTAQQIHEISYQRQALEGLVNNYIQLRDFEKAFYTQNKTQILADSILNSDKQQQIKELEIKYETEKKEQENSLLAQEKELETLRADRNRQLVYLSFLAITLILVISFLLMRQYKINAQHLTNQLKHRLLRNQMSPHFIFNSLVAIQNYVYQKEPLQAGEYLASFATLIRTILENSMEEYISLEKEIQWLNNYFKLQLLRFDNSFEYNIQVDEAIDLDNMLIPPMLTQPFIENALEHGLKNINYKGKVTVNITIKDQILHIEVKDNGIGLENSLASPSVKTHKSLAVKITKDRLHFLNKKRGNKIYFDMKGLENKGTLVSFSLPLSYKY</sequence>
<dbReference type="GO" id="GO:0000155">
    <property type="term" value="F:phosphorelay sensor kinase activity"/>
    <property type="evidence" value="ECO:0007669"/>
    <property type="project" value="InterPro"/>
</dbReference>
<evidence type="ECO:0000256" key="4">
    <source>
        <dbReference type="SAM" id="SignalP"/>
    </source>
</evidence>
<evidence type="ECO:0000256" key="1">
    <source>
        <dbReference type="PROSITE-ProRule" id="PRU00339"/>
    </source>
</evidence>
<keyword evidence="1" id="KW-0802">TPR repeat</keyword>
<feature type="signal peptide" evidence="4">
    <location>
        <begin position="1"/>
        <end position="25"/>
    </location>
</feature>
<protein>
    <submittedName>
        <fullName evidence="6">Histidine kinase</fullName>
    </submittedName>
</protein>
<accession>A0A916DRP6</accession>
<dbReference type="KEGG" id="aup:AsAng_0014740"/>
<dbReference type="InterPro" id="IPR050640">
    <property type="entry name" value="Bact_2-comp_sensor_kinase"/>
</dbReference>
<dbReference type="PANTHER" id="PTHR34220:SF7">
    <property type="entry name" value="SENSOR HISTIDINE KINASE YPDA"/>
    <property type="match status" value="1"/>
</dbReference>
<evidence type="ECO:0000256" key="2">
    <source>
        <dbReference type="SAM" id="Coils"/>
    </source>
</evidence>
<keyword evidence="2" id="KW-0175">Coiled coil</keyword>
<evidence type="ECO:0000256" key="3">
    <source>
        <dbReference type="SAM" id="Phobius"/>
    </source>
</evidence>
<dbReference type="PROSITE" id="PS50005">
    <property type="entry name" value="TPR"/>
    <property type="match status" value="1"/>
</dbReference>
<dbReference type="InterPro" id="IPR036890">
    <property type="entry name" value="HATPase_C_sf"/>
</dbReference>
<feature type="domain" description="Signal transduction histidine kinase internal region" evidence="5">
    <location>
        <begin position="439"/>
        <end position="516"/>
    </location>
</feature>
<keyword evidence="3" id="KW-0472">Membrane</keyword>
<dbReference type="AlphaFoldDB" id="A0A916DRP6"/>
<feature type="chain" id="PRO_5037021761" evidence="4">
    <location>
        <begin position="26"/>
        <end position="641"/>
    </location>
</feature>
<feature type="repeat" description="TPR" evidence="1">
    <location>
        <begin position="206"/>
        <end position="239"/>
    </location>
</feature>
<dbReference type="InterPro" id="IPR019734">
    <property type="entry name" value="TPR_rpt"/>
</dbReference>
<evidence type="ECO:0000313" key="6">
    <source>
        <dbReference type="EMBL" id="BDS10765.1"/>
    </source>
</evidence>
<reference evidence="6" key="1">
    <citation type="submission" date="2022-09" db="EMBL/GenBank/DDBJ databases">
        <title>Aureispira anguillicida sp. nov., isolated from Leptocephalus of Japanese eel Anguilla japonica.</title>
        <authorList>
            <person name="Yuasa K."/>
            <person name="Mekata T."/>
            <person name="Ikunari K."/>
        </authorList>
    </citation>
    <scope>NUCLEOTIDE SEQUENCE</scope>
    <source>
        <strain evidence="6">EL160426</strain>
    </source>
</reference>
<feature type="coiled-coil region" evidence="2">
    <location>
        <begin position="361"/>
        <end position="399"/>
    </location>
</feature>
<dbReference type="EMBL" id="AP026867">
    <property type="protein sequence ID" value="BDS10765.1"/>
    <property type="molecule type" value="Genomic_DNA"/>
</dbReference>
<keyword evidence="3" id="KW-1133">Transmembrane helix</keyword>
<name>A0A916DRP6_9BACT</name>